<gene>
    <name evidence="2" type="ORF">SAMN05216388_10039</name>
</gene>
<feature type="domain" description="Profilin fold" evidence="1">
    <location>
        <begin position="134"/>
        <end position="226"/>
    </location>
</feature>
<dbReference type="OrthoDB" id="200571at2157"/>
<keyword evidence="3" id="KW-1185">Reference proteome</keyword>
<evidence type="ECO:0000259" key="1">
    <source>
        <dbReference type="Pfam" id="PF26420"/>
    </source>
</evidence>
<accession>A0A1H8G692</accession>
<dbReference type="Pfam" id="PF26420">
    <property type="entry name" value="Halo_prof"/>
    <property type="match status" value="2"/>
</dbReference>
<feature type="domain" description="Profilin fold" evidence="1">
    <location>
        <begin position="15"/>
        <end position="109"/>
    </location>
</feature>
<name>A0A1H8G692_9EURY</name>
<proteinExistence type="predicted"/>
<evidence type="ECO:0000313" key="2">
    <source>
        <dbReference type="EMBL" id="SEN39542.1"/>
    </source>
</evidence>
<evidence type="ECO:0000313" key="3">
    <source>
        <dbReference type="Proteomes" id="UP000198775"/>
    </source>
</evidence>
<dbReference type="InterPro" id="IPR058872">
    <property type="entry name" value="Halo_prof"/>
</dbReference>
<sequence length="240" mass="26167">MTGWPDIDPTDAEAVADRRDDVMAAVRDHAGQIAYALARLQGGDYGQRTFDTDGGAWTVKYEAGDLQYLRFDPKSGSEIYVVSTKQPPEPEPLATALADYDAFVAAFDEHVTSLEGILDDAPTEFPAPAPVDGVVAERDRIVSAIRDTCDAIARALQRYEGGDYGTFSVRVDGTRWELKWDEDGTSYLRVGGEGGIYLLSQYAPPAAPDLREYAPQFSGFVEAYNEHVADLESDLATVSL</sequence>
<reference evidence="3" key="1">
    <citation type="submission" date="2016-10" db="EMBL/GenBank/DDBJ databases">
        <authorList>
            <person name="Varghese N."/>
            <person name="Submissions S."/>
        </authorList>
    </citation>
    <scope>NUCLEOTIDE SEQUENCE [LARGE SCALE GENOMIC DNA]</scope>
    <source>
        <strain evidence="3">IBRC-M 10043</strain>
    </source>
</reference>
<organism evidence="2 3">
    <name type="scientific">Halorientalis persicus</name>
    <dbReference type="NCBI Taxonomy" id="1367881"/>
    <lineage>
        <taxon>Archaea</taxon>
        <taxon>Methanobacteriati</taxon>
        <taxon>Methanobacteriota</taxon>
        <taxon>Stenosarchaea group</taxon>
        <taxon>Halobacteria</taxon>
        <taxon>Halobacteriales</taxon>
        <taxon>Haloarculaceae</taxon>
        <taxon>Halorientalis</taxon>
    </lineage>
</organism>
<dbReference type="RefSeq" id="WP_092657828.1">
    <property type="nucleotide sequence ID" value="NZ_FOCX01000003.1"/>
</dbReference>
<protein>
    <recommendedName>
        <fullName evidence="1">Profilin fold domain-containing protein</fullName>
    </recommendedName>
</protein>
<dbReference type="AlphaFoldDB" id="A0A1H8G692"/>
<dbReference type="Proteomes" id="UP000198775">
    <property type="component" value="Unassembled WGS sequence"/>
</dbReference>
<dbReference type="EMBL" id="FOCX01000003">
    <property type="protein sequence ID" value="SEN39542.1"/>
    <property type="molecule type" value="Genomic_DNA"/>
</dbReference>